<keyword evidence="4" id="KW-0805">Transcription regulation</keyword>
<evidence type="ECO:0000256" key="5">
    <source>
        <dbReference type="ARBA" id="ARBA00023125"/>
    </source>
</evidence>
<dbReference type="GO" id="GO:0030154">
    <property type="term" value="P:cell differentiation"/>
    <property type="evidence" value="ECO:0007669"/>
    <property type="project" value="TreeGrafter"/>
</dbReference>
<dbReference type="FunFam" id="1.10.10.10:FF:000066">
    <property type="entry name" value="ETS-related transcription factor Elf-2 isoform X1"/>
    <property type="match status" value="1"/>
</dbReference>
<feature type="compositionally biased region" description="Basic residues" evidence="10">
    <location>
        <begin position="300"/>
        <end position="311"/>
    </location>
</feature>
<dbReference type="InterPro" id="IPR036388">
    <property type="entry name" value="WH-like_DNA-bd_sf"/>
</dbReference>
<dbReference type="GO" id="GO:0043565">
    <property type="term" value="F:sequence-specific DNA binding"/>
    <property type="evidence" value="ECO:0007669"/>
    <property type="project" value="InterPro"/>
</dbReference>
<keyword evidence="7" id="KW-0804">Transcription</keyword>
<feature type="compositionally biased region" description="Basic and acidic residues" evidence="10">
    <location>
        <begin position="312"/>
        <end position="323"/>
    </location>
</feature>
<dbReference type="SMART" id="SM00413">
    <property type="entry name" value="ETS"/>
    <property type="match status" value="1"/>
</dbReference>
<dbReference type="OrthoDB" id="8196042at2759"/>
<proteinExistence type="inferred from homology"/>
<feature type="region of interest" description="Disordered" evidence="10">
    <location>
        <begin position="271"/>
        <end position="340"/>
    </location>
</feature>
<evidence type="ECO:0000256" key="8">
    <source>
        <dbReference type="ARBA" id="ARBA00023242"/>
    </source>
</evidence>
<evidence type="ECO:0000313" key="12">
    <source>
        <dbReference type="EMBL" id="KAG7467345.1"/>
    </source>
</evidence>
<sequence length="578" mass="62597">MAATVGQGEIVFEFASNCMDSEQQLGGTLGFPAVIVEQVPGSAQVLDYSDLSCEQPMTGSLHPVSMGLAASEQVVGEDVSLTVEASCKDEHDTIEVAEALRHMDSADLLDEKRMFTVSCCDVGAVGAVEAGTQGVVTAETGTQLPRKRKERKPRRPRPQSPTPDIIVKKKSKDGKGNTLYLWEFLMALLQDKATCPRYIKWTHQEQGIFKLVDSKAVSRLWGKHKNKPDMNYETMGRALRYYYQRGILAKVEGQRLVYQFREMPKDLVYIEADDPSGDHSLDKKMSAENPAPPRPPTKPTSRRTGVKHKAKKAEAHPGREETGQHSAVLRPAGGDGNTTRAVRPLGLIQQQHLPIVSAEMLRTLQNVQSLQPGQHGSVFRTVQLLEDLQSAQERQAARSSQQGAPTQTFRASAGQTPVPVLMSSGDLPTQSIALQAVPMTTVSAGKDISVTTPTYILQTVPSSQAVTVVMENVPSNELLDQQLTYADAQPQATPSSPLLGGATSVVTFAGGGQQLVTQPPGTVIASVVTAPESKQTGKEEVVDMDLESHPGMKLEHFSVVVINDSWVGFDANQKAEES</sequence>
<dbReference type="GO" id="GO:0000981">
    <property type="term" value="F:DNA-binding transcription factor activity, RNA polymerase II-specific"/>
    <property type="evidence" value="ECO:0007669"/>
    <property type="project" value="TreeGrafter"/>
</dbReference>
<dbReference type="EMBL" id="JAFDVH010000012">
    <property type="protein sequence ID" value="KAG7467345.1"/>
    <property type="molecule type" value="Genomic_DNA"/>
</dbReference>
<protein>
    <recommendedName>
        <fullName evidence="11">ETS domain-containing protein</fullName>
    </recommendedName>
</protein>
<organism evidence="12 13">
    <name type="scientific">Megalops atlanticus</name>
    <name type="common">Tarpon</name>
    <name type="synonym">Clupea gigantea</name>
    <dbReference type="NCBI Taxonomy" id="7932"/>
    <lineage>
        <taxon>Eukaryota</taxon>
        <taxon>Metazoa</taxon>
        <taxon>Chordata</taxon>
        <taxon>Craniata</taxon>
        <taxon>Vertebrata</taxon>
        <taxon>Euteleostomi</taxon>
        <taxon>Actinopterygii</taxon>
        <taxon>Neopterygii</taxon>
        <taxon>Teleostei</taxon>
        <taxon>Elopiformes</taxon>
        <taxon>Megalopidae</taxon>
        <taxon>Megalops</taxon>
    </lineage>
</organism>
<keyword evidence="6" id="KW-0010">Activator</keyword>
<name>A0A9D3PV82_MEGAT</name>
<dbReference type="SUPFAM" id="SSF46785">
    <property type="entry name" value="Winged helix' DNA-binding domain"/>
    <property type="match status" value="1"/>
</dbReference>
<dbReference type="GO" id="GO:0045893">
    <property type="term" value="P:positive regulation of DNA-templated transcription"/>
    <property type="evidence" value="ECO:0007669"/>
    <property type="project" value="UniProtKB-ARBA"/>
</dbReference>
<feature type="region of interest" description="Disordered" evidence="10">
    <location>
        <begin position="392"/>
        <end position="412"/>
    </location>
</feature>
<evidence type="ECO:0000256" key="3">
    <source>
        <dbReference type="ARBA" id="ARBA00022553"/>
    </source>
</evidence>
<dbReference type="Gene3D" id="1.10.10.10">
    <property type="entry name" value="Winged helix-like DNA-binding domain superfamily/Winged helix DNA-binding domain"/>
    <property type="match status" value="1"/>
</dbReference>
<dbReference type="InterPro" id="IPR036390">
    <property type="entry name" value="WH_DNA-bd_sf"/>
</dbReference>
<dbReference type="PANTHER" id="PTHR11849:SF156">
    <property type="entry name" value="ETS-RELATED TRANSCRIPTION FACTOR ELF-1"/>
    <property type="match status" value="1"/>
</dbReference>
<evidence type="ECO:0000256" key="6">
    <source>
        <dbReference type="ARBA" id="ARBA00023159"/>
    </source>
</evidence>
<gene>
    <name evidence="12" type="ORF">MATL_G00152370</name>
</gene>
<dbReference type="Pfam" id="PF12310">
    <property type="entry name" value="Elf-1_N"/>
    <property type="match status" value="1"/>
</dbReference>
<dbReference type="Pfam" id="PF00178">
    <property type="entry name" value="Ets"/>
    <property type="match status" value="1"/>
</dbReference>
<evidence type="ECO:0000256" key="10">
    <source>
        <dbReference type="SAM" id="MobiDB-lite"/>
    </source>
</evidence>
<evidence type="ECO:0000259" key="11">
    <source>
        <dbReference type="PROSITE" id="PS50061"/>
    </source>
</evidence>
<keyword evidence="8 9" id="KW-0539">Nucleus</keyword>
<feature type="compositionally biased region" description="Polar residues" evidence="10">
    <location>
        <begin position="403"/>
        <end position="412"/>
    </location>
</feature>
<dbReference type="PANTHER" id="PTHR11849">
    <property type="entry name" value="ETS"/>
    <property type="match status" value="1"/>
</dbReference>
<dbReference type="AlphaFoldDB" id="A0A9D3PV82"/>
<evidence type="ECO:0000256" key="2">
    <source>
        <dbReference type="ARBA" id="ARBA00005562"/>
    </source>
</evidence>
<accession>A0A9D3PV82</accession>
<dbReference type="InterPro" id="IPR022084">
    <property type="entry name" value="TF_Elf_N"/>
</dbReference>
<dbReference type="PROSITE" id="PS00346">
    <property type="entry name" value="ETS_DOMAIN_2"/>
    <property type="match status" value="1"/>
</dbReference>
<dbReference type="PROSITE" id="PS50061">
    <property type="entry name" value="ETS_DOMAIN_3"/>
    <property type="match status" value="1"/>
</dbReference>
<keyword evidence="3" id="KW-0597">Phosphoprotein</keyword>
<comment type="similarity">
    <text evidence="2 9">Belongs to the ETS family.</text>
</comment>
<comment type="subcellular location">
    <subcellularLocation>
        <location evidence="1 9">Nucleus</location>
    </subcellularLocation>
</comment>
<reference evidence="12" key="1">
    <citation type="submission" date="2021-01" db="EMBL/GenBank/DDBJ databases">
        <authorList>
            <person name="Zahm M."/>
            <person name="Roques C."/>
            <person name="Cabau C."/>
            <person name="Klopp C."/>
            <person name="Donnadieu C."/>
            <person name="Jouanno E."/>
            <person name="Lampietro C."/>
            <person name="Louis A."/>
            <person name="Herpin A."/>
            <person name="Echchiki A."/>
            <person name="Berthelot C."/>
            <person name="Parey E."/>
            <person name="Roest-Crollius H."/>
            <person name="Braasch I."/>
            <person name="Postlethwait J."/>
            <person name="Bobe J."/>
            <person name="Montfort J."/>
            <person name="Bouchez O."/>
            <person name="Begum T."/>
            <person name="Mejri S."/>
            <person name="Adams A."/>
            <person name="Chen W.-J."/>
            <person name="Guiguen Y."/>
        </authorList>
    </citation>
    <scope>NUCLEOTIDE SEQUENCE</scope>
    <source>
        <strain evidence="12">YG-15Mar2019-1</strain>
        <tissue evidence="12">Brain</tissue>
    </source>
</reference>
<evidence type="ECO:0000256" key="4">
    <source>
        <dbReference type="ARBA" id="ARBA00023015"/>
    </source>
</evidence>
<dbReference type="Proteomes" id="UP001046870">
    <property type="component" value="Chromosome 12"/>
</dbReference>
<dbReference type="InterPro" id="IPR000418">
    <property type="entry name" value="Ets_dom"/>
</dbReference>
<comment type="caution">
    <text evidence="12">The sequence shown here is derived from an EMBL/GenBank/DDBJ whole genome shotgun (WGS) entry which is preliminary data.</text>
</comment>
<evidence type="ECO:0000256" key="7">
    <source>
        <dbReference type="ARBA" id="ARBA00023163"/>
    </source>
</evidence>
<keyword evidence="13" id="KW-1185">Reference proteome</keyword>
<dbReference type="InterPro" id="IPR046328">
    <property type="entry name" value="ETS_fam"/>
</dbReference>
<dbReference type="PRINTS" id="PR00454">
    <property type="entry name" value="ETSDOMAIN"/>
</dbReference>
<feature type="compositionally biased region" description="Low complexity" evidence="10">
    <location>
        <begin position="392"/>
        <end position="402"/>
    </location>
</feature>
<feature type="region of interest" description="Disordered" evidence="10">
    <location>
        <begin position="136"/>
        <end position="170"/>
    </location>
</feature>
<feature type="domain" description="ETS" evidence="11">
    <location>
        <begin position="179"/>
        <end position="261"/>
    </location>
</feature>
<feature type="compositionally biased region" description="Basic and acidic residues" evidence="10">
    <location>
        <begin position="276"/>
        <end position="286"/>
    </location>
</feature>
<dbReference type="GO" id="GO:0005634">
    <property type="term" value="C:nucleus"/>
    <property type="evidence" value="ECO:0007669"/>
    <property type="project" value="UniProtKB-SubCell"/>
</dbReference>
<evidence type="ECO:0000256" key="9">
    <source>
        <dbReference type="RuleBase" id="RU004019"/>
    </source>
</evidence>
<feature type="compositionally biased region" description="Basic residues" evidence="10">
    <location>
        <begin position="145"/>
        <end position="157"/>
    </location>
</feature>
<keyword evidence="5 9" id="KW-0238">DNA-binding</keyword>
<evidence type="ECO:0000313" key="13">
    <source>
        <dbReference type="Proteomes" id="UP001046870"/>
    </source>
</evidence>
<evidence type="ECO:0000256" key="1">
    <source>
        <dbReference type="ARBA" id="ARBA00004123"/>
    </source>
</evidence>